<name>N1PXI4_DOTSN</name>
<dbReference type="Gene3D" id="2.130.10.10">
    <property type="entry name" value="YVTN repeat-like/Quinoprotein amine dehydrogenase"/>
    <property type="match status" value="1"/>
</dbReference>
<keyword evidence="5" id="KW-1185">Reference proteome</keyword>
<reference evidence="5" key="1">
    <citation type="journal article" date="2012" name="PLoS Genet.">
        <title>The genomes of the fungal plant pathogens Cladosporium fulvum and Dothistroma septosporum reveal adaptation to different hosts and lifestyles but also signatures of common ancestry.</title>
        <authorList>
            <person name="de Wit P.J.G.M."/>
            <person name="van der Burgt A."/>
            <person name="Oekmen B."/>
            <person name="Stergiopoulos I."/>
            <person name="Abd-Elsalam K.A."/>
            <person name="Aerts A.L."/>
            <person name="Bahkali A.H."/>
            <person name="Beenen H.G."/>
            <person name="Chettri P."/>
            <person name="Cox M.P."/>
            <person name="Datema E."/>
            <person name="de Vries R.P."/>
            <person name="Dhillon B."/>
            <person name="Ganley A.R."/>
            <person name="Griffiths S.A."/>
            <person name="Guo Y."/>
            <person name="Hamelin R.C."/>
            <person name="Henrissat B."/>
            <person name="Kabir M.S."/>
            <person name="Jashni M.K."/>
            <person name="Kema G."/>
            <person name="Klaubauf S."/>
            <person name="Lapidus A."/>
            <person name="Levasseur A."/>
            <person name="Lindquist E."/>
            <person name="Mehrabi R."/>
            <person name="Ohm R.A."/>
            <person name="Owen T.J."/>
            <person name="Salamov A."/>
            <person name="Schwelm A."/>
            <person name="Schijlen E."/>
            <person name="Sun H."/>
            <person name="van den Burg H.A."/>
            <person name="van Ham R.C.H.J."/>
            <person name="Zhang S."/>
            <person name="Goodwin S.B."/>
            <person name="Grigoriev I.V."/>
            <person name="Collemare J."/>
            <person name="Bradshaw R.E."/>
        </authorList>
    </citation>
    <scope>NUCLEOTIDE SEQUENCE [LARGE SCALE GENOMIC DNA]</scope>
    <source>
        <strain evidence="5">NZE10 / CBS 128990</strain>
    </source>
</reference>
<proteinExistence type="predicted"/>
<dbReference type="Proteomes" id="UP000016933">
    <property type="component" value="Unassembled WGS sequence"/>
</dbReference>
<evidence type="ECO:0000256" key="3">
    <source>
        <dbReference type="SAM" id="MobiDB-lite"/>
    </source>
</evidence>
<dbReference type="STRING" id="675120.N1PXI4"/>
<dbReference type="OMA" id="SSYDISM"/>
<dbReference type="PANTHER" id="PTHR44472:SF1">
    <property type="entry name" value="DDB1 AND CUL4 ASSOCIATED FACTOR 4"/>
    <property type="match status" value="1"/>
</dbReference>
<protein>
    <submittedName>
        <fullName evidence="4">Uncharacterized protein</fullName>
    </submittedName>
</protein>
<evidence type="ECO:0000256" key="2">
    <source>
        <dbReference type="ARBA" id="ARBA00022737"/>
    </source>
</evidence>
<dbReference type="OrthoDB" id="128867at2759"/>
<dbReference type="EMBL" id="KB446536">
    <property type="protein sequence ID" value="EME48251.1"/>
    <property type="molecule type" value="Genomic_DNA"/>
</dbReference>
<dbReference type="InterPro" id="IPR052254">
    <property type="entry name" value="CUL4-DDB1_E3_ligase_receptor"/>
</dbReference>
<dbReference type="InterPro" id="IPR036322">
    <property type="entry name" value="WD40_repeat_dom_sf"/>
</dbReference>
<evidence type="ECO:0000313" key="5">
    <source>
        <dbReference type="Proteomes" id="UP000016933"/>
    </source>
</evidence>
<evidence type="ECO:0000256" key="1">
    <source>
        <dbReference type="ARBA" id="ARBA00022574"/>
    </source>
</evidence>
<feature type="region of interest" description="Disordered" evidence="3">
    <location>
        <begin position="26"/>
        <end position="62"/>
    </location>
</feature>
<dbReference type="AlphaFoldDB" id="N1PXI4"/>
<accession>N1PXI4</accession>
<dbReference type="InterPro" id="IPR015943">
    <property type="entry name" value="WD40/YVTN_repeat-like_dom_sf"/>
</dbReference>
<keyword evidence="1" id="KW-0853">WD repeat</keyword>
<dbReference type="eggNOG" id="KOG2695">
    <property type="taxonomic scope" value="Eukaryota"/>
</dbReference>
<dbReference type="GO" id="GO:0080008">
    <property type="term" value="C:Cul4-RING E3 ubiquitin ligase complex"/>
    <property type="evidence" value="ECO:0007669"/>
    <property type="project" value="TreeGrafter"/>
</dbReference>
<gene>
    <name evidence="4" type="ORF">DOTSEDRAFT_78301</name>
</gene>
<reference evidence="4 5" key="2">
    <citation type="journal article" date="2012" name="PLoS Pathog.">
        <title>Diverse lifestyles and strategies of plant pathogenesis encoded in the genomes of eighteen Dothideomycetes fungi.</title>
        <authorList>
            <person name="Ohm R.A."/>
            <person name="Feau N."/>
            <person name="Henrissat B."/>
            <person name="Schoch C.L."/>
            <person name="Horwitz B.A."/>
            <person name="Barry K.W."/>
            <person name="Condon B.J."/>
            <person name="Copeland A.C."/>
            <person name="Dhillon B."/>
            <person name="Glaser F."/>
            <person name="Hesse C.N."/>
            <person name="Kosti I."/>
            <person name="LaButti K."/>
            <person name="Lindquist E.A."/>
            <person name="Lucas S."/>
            <person name="Salamov A.A."/>
            <person name="Bradshaw R.E."/>
            <person name="Ciuffetti L."/>
            <person name="Hamelin R.C."/>
            <person name="Kema G.H.J."/>
            <person name="Lawrence C."/>
            <person name="Scott J.A."/>
            <person name="Spatafora J.W."/>
            <person name="Turgeon B.G."/>
            <person name="de Wit P.J.G.M."/>
            <person name="Zhong S."/>
            <person name="Goodwin S.B."/>
            <person name="Grigoriev I.V."/>
        </authorList>
    </citation>
    <scope>NUCLEOTIDE SEQUENCE [LARGE SCALE GENOMIC DNA]</scope>
    <source>
        <strain evidence="5">NZE10 / CBS 128990</strain>
    </source>
</reference>
<dbReference type="SUPFAM" id="SSF50978">
    <property type="entry name" value="WD40 repeat-like"/>
    <property type="match status" value="1"/>
</dbReference>
<evidence type="ECO:0000313" key="4">
    <source>
        <dbReference type="EMBL" id="EME48251.1"/>
    </source>
</evidence>
<dbReference type="HOGENOM" id="CLU_029545_1_0_1"/>
<organism evidence="4 5">
    <name type="scientific">Dothistroma septosporum (strain NZE10 / CBS 128990)</name>
    <name type="common">Red band needle blight fungus</name>
    <name type="synonym">Mycosphaerella pini</name>
    <dbReference type="NCBI Taxonomy" id="675120"/>
    <lineage>
        <taxon>Eukaryota</taxon>
        <taxon>Fungi</taxon>
        <taxon>Dikarya</taxon>
        <taxon>Ascomycota</taxon>
        <taxon>Pezizomycotina</taxon>
        <taxon>Dothideomycetes</taxon>
        <taxon>Dothideomycetidae</taxon>
        <taxon>Mycosphaerellales</taxon>
        <taxon>Mycosphaerellaceae</taxon>
        <taxon>Dothistroma</taxon>
    </lineage>
</organism>
<dbReference type="PANTHER" id="PTHR44472">
    <property type="entry name" value="DDB1- AND CUL4-ASSOCIATED FACTOR 4-RELATED"/>
    <property type="match status" value="1"/>
</dbReference>
<sequence>MNRGHLPGFYFDEEKKKYFPVTANHKAPQGAKYAKANVDAEQRQSKKRKRDRQHERALKKQTVPAARLFKHPLLGGGGLLREHGGRQNSACYDVAQHEAFVQGLESKETRVVVKHMANASITDFRYLPDDSKVLLAVRHTPSSHAIYASDWTDPINDSITIHPLPMYAFYDPITSLDQVNVSGVPYVVASTARPNAFVGNVYVGPLAHSHDDGSVASGYHFNVGEPEDAIWECKVNKWSNEIAVAGTQGCQLHSIGKQMQSLARYKFDDSAECYAADWLNPRTLAMGSGRKTGKDITHGVLLWDVRSDGAAMRLKRKARISGTQRLDTNEHQLLVSSSYDISMYDLRVLRKDRPLLTLDHKSGTTKLHMPTLHSDVVAAADQYNKMQVWSLRTGKHLQTLHNFQYRPGLLYHPRWQDEHCAGAPFLQACLHDTLQQWTWQNDLDEG</sequence>
<keyword evidence="2" id="KW-0677">Repeat</keyword>